<proteinExistence type="predicted"/>
<dbReference type="EMBL" id="FNBH01000003">
    <property type="protein sequence ID" value="SDG16391.1"/>
    <property type="molecule type" value="Genomic_DNA"/>
</dbReference>
<organism evidence="1 2">
    <name type="scientific">Epilithonimonas hungarica</name>
    <dbReference type="NCBI Taxonomy" id="454006"/>
    <lineage>
        <taxon>Bacteria</taxon>
        <taxon>Pseudomonadati</taxon>
        <taxon>Bacteroidota</taxon>
        <taxon>Flavobacteriia</taxon>
        <taxon>Flavobacteriales</taxon>
        <taxon>Weeksellaceae</taxon>
        <taxon>Chryseobacterium group</taxon>
        <taxon>Epilithonimonas</taxon>
    </lineage>
</organism>
<dbReference type="Proteomes" id="UP000199203">
    <property type="component" value="Unassembled WGS sequence"/>
</dbReference>
<evidence type="ECO:0000313" key="1">
    <source>
        <dbReference type="EMBL" id="SDG16391.1"/>
    </source>
</evidence>
<sequence>MKALDKMDNLDKAGLLCKLFPAELENLQNAIKKQCDYFLQNETAFREGWYQKGFFTAEFWYRLVQNAQKGIDKMNHFGNARTGLQTIFLTDTIQFSLFIA</sequence>
<accession>A0A1G7S076</accession>
<name>A0A1G7S076_9FLAO</name>
<dbReference type="AlphaFoldDB" id="A0A1G7S076"/>
<reference evidence="2" key="1">
    <citation type="submission" date="2016-10" db="EMBL/GenBank/DDBJ databases">
        <authorList>
            <person name="Varghese N."/>
            <person name="Submissions S."/>
        </authorList>
    </citation>
    <scope>NUCLEOTIDE SEQUENCE [LARGE SCALE GENOMIC DNA]</scope>
    <source>
        <strain evidence="2">DSM 19684</strain>
    </source>
</reference>
<keyword evidence="2" id="KW-1185">Reference proteome</keyword>
<gene>
    <name evidence="1" type="ORF">SAMN05421825_2833</name>
</gene>
<evidence type="ECO:0000313" key="2">
    <source>
        <dbReference type="Proteomes" id="UP000199203"/>
    </source>
</evidence>
<dbReference type="RefSeq" id="WP_245707181.1">
    <property type="nucleotide sequence ID" value="NZ_FNBH01000003.1"/>
</dbReference>
<dbReference type="STRING" id="454006.SAMN05421825_2833"/>
<protein>
    <submittedName>
        <fullName evidence="1">Uncharacterized protein</fullName>
    </submittedName>
</protein>